<proteinExistence type="predicted"/>
<reference evidence="1" key="1">
    <citation type="submission" date="2018-02" db="EMBL/GenBank/DDBJ databases">
        <title>Rhizophora mucronata_Transcriptome.</title>
        <authorList>
            <person name="Meera S.P."/>
            <person name="Sreeshan A."/>
            <person name="Augustine A."/>
        </authorList>
    </citation>
    <scope>NUCLEOTIDE SEQUENCE</scope>
    <source>
        <tissue evidence="1">Leaf</tissue>
    </source>
</reference>
<organism evidence="1">
    <name type="scientific">Rhizophora mucronata</name>
    <name type="common">Asiatic mangrove</name>
    <dbReference type="NCBI Taxonomy" id="61149"/>
    <lineage>
        <taxon>Eukaryota</taxon>
        <taxon>Viridiplantae</taxon>
        <taxon>Streptophyta</taxon>
        <taxon>Embryophyta</taxon>
        <taxon>Tracheophyta</taxon>
        <taxon>Spermatophyta</taxon>
        <taxon>Magnoliopsida</taxon>
        <taxon>eudicotyledons</taxon>
        <taxon>Gunneridae</taxon>
        <taxon>Pentapetalae</taxon>
        <taxon>rosids</taxon>
        <taxon>fabids</taxon>
        <taxon>Malpighiales</taxon>
        <taxon>Rhizophoraceae</taxon>
        <taxon>Rhizophora</taxon>
    </lineage>
</organism>
<accession>A0A2P2M292</accession>
<dbReference type="EMBL" id="GGEC01043876">
    <property type="protein sequence ID" value="MBX24360.1"/>
    <property type="molecule type" value="Transcribed_RNA"/>
</dbReference>
<name>A0A2P2M292_RHIMU</name>
<evidence type="ECO:0000313" key="1">
    <source>
        <dbReference type="EMBL" id="MBX24360.1"/>
    </source>
</evidence>
<sequence>MTAPSPPQGLESVAVSTNLIFLMEKILGLNVISGKIYKTEKHASLICDPSMLRMA</sequence>
<protein>
    <submittedName>
        <fullName evidence="1">Uncharacterized protein MANES_17G003900</fullName>
    </submittedName>
</protein>
<dbReference type="AlphaFoldDB" id="A0A2P2M292"/>